<comment type="caution">
    <text evidence="4">The sequence shown here is derived from an EMBL/GenBank/DDBJ whole genome shotgun (WGS) entry which is preliminary data.</text>
</comment>
<dbReference type="EMBL" id="RFFH01000001">
    <property type="protein sequence ID" value="RMI35330.1"/>
    <property type="molecule type" value="Genomic_DNA"/>
</dbReference>
<keyword evidence="2" id="KW-0472">Membrane</keyword>
<dbReference type="InterPro" id="IPR005804">
    <property type="entry name" value="FA_desaturase_dom"/>
</dbReference>
<keyword evidence="2" id="KW-0812">Transmembrane</keyword>
<dbReference type="Proteomes" id="UP000279275">
    <property type="component" value="Unassembled WGS sequence"/>
</dbReference>
<evidence type="ECO:0000313" key="5">
    <source>
        <dbReference type="Proteomes" id="UP000279275"/>
    </source>
</evidence>
<feature type="transmembrane region" description="Helical" evidence="2">
    <location>
        <begin position="68"/>
        <end position="86"/>
    </location>
</feature>
<dbReference type="AlphaFoldDB" id="A0A3M2LEV6"/>
<gene>
    <name evidence="4" type="ORF">EBN03_03350</name>
</gene>
<name>A0A3M2LEV6_9NOCA</name>
<keyword evidence="2" id="KW-1133">Transmembrane helix</keyword>
<evidence type="ECO:0000259" key="3">
    <source>
        <dbReference type="Pfam" id="PF00487"/>
    </source>
</evidence>
<accession>A0A3M2LEV6</accession>
<reference evidence="4 5" key="1">
    <citation type="submission" date="2018-10" db="EMBL/GenBank/DDBJ databases">
        <title>Isolation from cow dung.</title>
        <authorList>
            <person name="Ling L."/>
        </authorList>
    </citation>
    <scope>NUCLEOTIDE SEQUENCE [LARGE SCALE GENOMIC DNA]</scope>
    <source>
        <strain evidence="4 5">NEAU-LL90</strain>
    </source>
</reference>
<sequence>MSYRRAPTIRWRIAEKFRAGKPETRSDHRIRISLVCYVVSVLAFLRAATFIHEVVHFRHRRPFKSFSIGWNLLCGIPMMIPVFMYTGHAQHHNTQRYGTSQDPDYVPFATLPPGRIVGLLISSPLVPLLGPIRFGILAPAGWLFPPVRRYVYQQASALTIDPDYVRRMPADRTEQRSWTAQEAGCFAVFVAVVALTVTGFVAPARLVEWYVMMAGVNTLSSLRLIGEHRYHAAAADGMSIEGQMLDSVNMPRRRWLTELWGPVGLRLHAFAPPHAGTALSRLWTGARAAHAGVRSRVALCEHRRPRSPLLRPAGVAGEPGRPTVKRPGDLGPPGVAKPQVEWPAASLSSGSTRGVATILVETDSAGRVENSRWLTAWSRNHRERRLARVRWRRVRWVRRRVVGRRRESVSSR</sequence>
<feature type="region of interest" description="Disordered" evidence="1">
    <location>
        <begin position="308"/>
        <end position="334"/>
    </location>
</feature>
<feature type="transmembrane region" description="Helical" evidence="2">
    <location>
        <begin position="30"/>
        <end position="48"/>
    </location>
</feature>
<evidence type="ECO:0000313" key="4">
    <source>
        <dbReference type="EMBL" id="RMI35330.1"/>
    </source>
</evidence>
<feature type="transmembrane region" description="Helical" evidence="2">
    <location>
        <begin position="183"/>
        <end position="203"/>
    </location>
</feature>
<organism evidence="4 5">
    <name type="scientific">Nocardia stercoris</name>
    <dbReference type="NCBI Taxonomy" id="2483361"/>
    <lineage>
        <taxon>Bacteria</taxon>
        <taxon>Bacillati</taxon>
        <taxon>Actinomycetota</taxon>
        <taxon>Actinomycetes</taxon>
        <taxon>Mycobacteriales</taxon>
        <taxon>Nocardiaceae</taxon>
        <taxon>Nocardia</taxon>
    </lineage>
</organism>
<protein>
    <recommendedName>
        <fullName evidence="3">Fatty acid desaturase domain-containing protein</fullName>
    </recommendedName>
</protein>
<dbReference type="GO" id="GO:0006629">
    <property type="term" value="P:lipid metabolic process"/>
    <property type="evidence" value="ECO:0007669"/>
    <property type="project" value="InterPro"/>
</dbReference>
<evidence type="ECO:0000256" key="2">
    <source>
        <dbReference type="SAM" id="Phobius"/>
    </source>
</evidence>
<proteinExistence type="predicted"/>
<evidence type="ECO:0000256" key="1">
    <source>
        <dbReference type="SAM" id="MobiDB-lite"/>
    </source>
</evidence>
<dbReference type="Pfam" id="PF00487">
    <property type="entry name" value="FA_desaturase"/>
    <property type="match status" value="1"/>
</dbReference>
<keyword evidence="5" id="KW-1185">Reference proteome</keyword>
<feature type="domain" description="Fatty acid desaturase" evidence="3">
    <location>
        <begin position="35"/>
        <end position="268"/>
    </location>
</feature>